<protein>
    <recommendedName>
        <fullName evidence="5">Peptidase A1 domain-containing protein</fullName>
    </recommendedName>
</protein>
<sequence>MRARSYLFSCFALSVRSAPQNLALNWSPNGYGPDGPWNAITISVGGNSSYNPVNQTSVDVLPGGMWSSYIPTSQACNAESTPNPQCGRPGTTWDPVLYSDSLNVFISPTGGPSNGADGNWFTEQALSVYAKNAPDNFTVYNANLISYSNITVTNPDGSRRVPELGGFSLGGNNPAQEFDRTSIDEPSLKIEMPIAGLYNNSYIPSYSYGLHYGSASLGYGGSLVLGGYDAARMIGPISTYEHDAGVVQLRDIGIGVETGGSPFSFTNKSGILMTNQSEPGPVTVAIDPTTPYLLLPNATCHELSNYLPIEFDTKLKFWLWRTSDPAYKKIVTSASYLSFTLPPNYLTTETNPVVIKVPFILLNLTLDVGIVDTPTQYFPCLDTNNPAGPAAYSLGRAFLQAAYTGANLGENTAWIAQAPGPNIQQSGPAWTDIDDNVQYPTTTTSGHPDQRFNDTWATHWTPLPLPNKVQSGGNSNNNGTSTSGLSTDAKAGIGVGVALGALAVIGIAAFLWLRHRRKQRTARSELANTSRGDEKYVYKGGNHQTQPAELVQDPAELAGPEHAMEMPGSVMPHDPTPGYGGR</sequence>
<keyword evidence="2" id="KW-0472">Membrane</keyword>
<dbReference type="InterPro" id="IPR021109">
    <property type="entry name" value="Peptidase_aspartic_dom_sf"/>
</dbReference>
<dbReference type="EMBL" id="ML978146">
    <property type="protein sequence ID" value="KAF2092475.1"/>
    <property type="molecule type" value="Genomic_DNA"/>
</dbReference>
<reference evidence="3" key="1">
    <citation type="journal article" date="2020" name="Stud. Mycol.">
        <title>101 Dothideomycetes genomes: a test case for predicting lifestyles and emergence of pathogens.</title>
        <authorList>
            <person name="Haridas S."/>
            <person name="Albert R."/>
            <person name="Binder M."/>
            <person name="Bloem J."/>
            <person name="Labutti K."/>
            <person name="Salamov A."/>
            <person name="Andreopoulos B."/>
            <person name="Baker S."/>
            <person name="Barry K."/>
            <person name="Bills G."/>
            <person name="Bluhm B."/>
            <person name="Cannon C."/>
            <person name="Castanera R."/>
            <person name="Culley D."/>
            <person name="Daum C."/>
            <person name="Ezra D."/>
            <person name="Gonzalez J."/>
            <person name="Henrissat B."/>
            <person name="Kuo A."/>
            <person name="Liang C."/>
            <person name="Lipzen A."/>
            <person name="Lutzoni F."/>
            <person name="Magnuson J."/>
            <person name="Mondo S."/>
            <person name="Nolan M."/>
            <person name="Ohm R."/>
            <person name="Pangilinan J."/>
            <person name="Park H.-J."/>
            <person name="Ramirez L."/>
            <person name="Alfaro M."/>
            <person name="Sun H."/>
            <person name="Tritt A."/>
            <person name="Yoshinaga Y."/>
            <person name="Zwiers L.-H."/>
            <person name="Turgeon B."/>
            <person name="Goodwin S."/>
            <person name="Spatafora J."/>
            <person name="Crous P."/>
            <person name="Grigoriev I."/>
        </authorList>
    </citation>
    <scope>NUCLEOTIDE SEQUENCE</scope>
    <source>
        <strain evidence="3">CBS 133067</strain>
    </source>
</reference>
<dbReference type="Gene3D" id="2.40.70.10">
    <property type="entry name" value="Acid Proteases"/>
    <property type="match status" value="1"/>
</dbReference>
<evidence type="ECO:0008006" key="5">
    <source>
        <dbReference type="Google" id="ProtNLM"/>
    </source>
</evidence>
<name>A0A9P4I4B8_9PEZI</name>
<keyword evidence="4" id="KW-1185">Reference proteome</keyword>
<organism evidence="3 4">
    <name type="scientific">Rhizodiscina lignyota</name>
    <dbReference type="NCBI Taxonomy" id="1504668"/>
    <lineage>
        <taxon>Eukaryota</taxon>
        <taxon>Fungi</taxon>
        <taxon>Dikarya</taxon>
        <taxon>Ascomycota</taxon>
        <taxon>Pezizomycotina</taxon>
        <taxon>Dothideomycetes</taxon>
        <taxon>Pleosporomycetidae</taxon>
        <taxon>Aulographales</taxon>
        <taxon>Rhizodiscinaceae</taxon>
        <taxon>Rhizodiscina</taxon>
    </lineage>
</organism>
<evidence type="ECO:0000256" key="2">
    <source>
        <dbReference type="SAM" id="Phobius"/>
    </source>
</evidence>
<evidence type="ECO:0000313" key="4">
    <source>
        <dbReference type="Proteomes" id="UP000799772"/>
    </source>
</evidence>
<evidence type="ECO:0000256" key="1">
    <source>
        <dbReference type="SAM" id="MobiDB-lite"/>
    </source>
</evidence>
<proteinExistence type="predicted"/>
<dbReference type="AlphaFoldDB" id="A0A9P4I4B8"/>
<comment type="caution">
    <text evidence="3">The sequence shown here is derived from an EMBL/GenBank/DDBJ whole genome shotgun (WGS) entry which is preliminary data.</text>
</comment>
<evidence type="ECO:0000313" key="3">
    <source>
        <dbReference type="EMBL" id="KAF2092475.1"/>
    </source>
</evidence>
<gene>
    <name evidence="3" type="ORF">NA57DRAFT_50198</name>
</gene>
<feature type="transmembrane region" description="Helical" evidence="2">
    <location>
        <begin position="491"/>
        <end position="513"/>
    </location>
</feature>
<keyword evidence="2" id="KW-0812">Transmembrane</keyword>
<accession>A0A9P4I4B8</accession>
<dbReference type="SUPFAM" id="SSF50630">
    <property type="entry name" value="Acid proteases"/>
    <property type="match status" value="1"/>
</dbReference>
<dbReference type="OrthoDB" id="4074350at2759"/>
<dbReference type="Proteomes" id="UP000799772">
    <property type="component" value="Unassembled WGS sequence"/>
</dbReference>
<feature type="region of interest" description="Disordered" evidence="1">
    <location>
        <begin position="562"/>
        <end position="582"/>
    </location>
</feature>
<keyword evidence="2" id="KW-1133">Transmembrane helix</keyword>